<dbReference type="AlphaFoldDB" id="A0A8D9M699"/>
<reference evidence="1 2" key="1">
    <citation type="submission" date="2021-07" db="EMBL/GenBank/DDBJ databases">
        <authorList>
            <consortium name="Genoscope - CEA"/>
            <person name="William W."/>
        </authorList>
    </citation>
    <scope>NUCLEOTIDE SEQUENCE [LARGE SCALE GENOMIC DNA]</scope>
</reference>
<dbReference type="EMBL" id="LS974624">
    <property type="protein sequence ID" value="CAG7900322.1"/>
    <property type="molecule type" value="Genomic_DNA"/>
</dbReference>
<protein>
    <submittedName>
        <fullName evidence="1">Uncharacterized protein</fullName>
    </submittedName>
</protein>
<evidence type="ECO:0000313" key="2">
    <source>
        <dbReference type="Proteomes" id="UP000694005"/>
    </source>
</evidence>
<evidence type="ECO:0000313" key="1">
    <source>
        <dbReference type="EMBL" id="CAG7900322.1"/>
    </source>
</evidence>
<organism evidence="1 2">
    <name type="scientific">Brassica campestris</name>
    <name type="common">Field mustard</name>
    <dbReference type="NCBI Taxonomy" id="3711"/>
    <lineage>
        <taxon>Eukaryota</taxon>
        <taxon>Viridiplantae</taxon>
        <taxon>Streptophyta</taxon>
        <taxon>Embryophyta</taxon>
        <taxon>Tracheophyta</taxon>
        <taxon>Spermatophyta</taxon>
        <taxon>Magnoliopsida</taxon>
        <taxon>eudicotyledons</taxon>
        <taxon>Gunneridae</taxon>
        <taxon>Pentapetalae</taxon>
        <taxon>rosids</taxon>
        <taxon>malvids</taxon>
        <taxon>Brassicales</taxon>
        <taxon>Brassicaceae</taxon>
        <taxon>Brassiceae</taxon>
        <taxon>Brassica</taxon>
    </lineage>
</organism>
<sequence length="68" mass="7818">MESVILNTNSVDGHDTLVLYYYVLYFSDCSGWINWKLLFDLHMYLTLQVSMGSNPQHMLAIVSKDKSA</sequence>
<proteinExistence type="predicted"/>
<dbReference type="Proteomes" id="UP000694005">
    <property type="component" value="Chromosome A08"/>
</dbReference>
<accession>A0A8D9M699</accession>
<gene>
    <name evidence="1" type="ORF">BRAPAZ1V2_A08P39880.2</name>
</gene>
<name>A0A8D9M699_BRACM</name>
<dbReference type="Gramene" id="A08p39880.2_BraZ1">
    <property type="protein sequence ID" value="A08p39880.2_BraZ1.CDS"/>
    <property type="gene ID" value="A08g39880.2_BraZ1"/>
</dbReference>